<feature type="domain" description="THUMP-like" evidence="5">
    <location>
        <begin position="319"/>
        <end position="389"/>
    </location>
</feature>
<dbReference type="InterPro" id="IPR029063">
    <property type="entry name" value="SAM-dependent_MTases_sf"/>
</dbReference>
<organism evidence="7 8">
    <name type="scientific">Wenyingzhuangia heitensis</name>
    <dbReference type="NCBI Taxonomy" id="1487859"/>
    <lineage>
        <taxon>Bacteria</taxon>
        <taxon>Pseudomonadati</taxon>
        <taxon>Bacteroidota</taxon>
        <taxon>Flavobacteriia</taxon>
        <taxon>Flavobacteriales</taxon>
        <taxon>Flavobacteriaceae</taxon>
        <taxon>Wenyingzhuangia</taxon>
    </lineage>
</organism>
<dbReference type="SUPFAM" id="SSF53335">
    <property type="entry name" value="S-adenosyl-L-methionine-dependent methyltransferases"/>
    <property type="match status" value="1"/>
</dbReference>
<dbReference type="Gene3D" id="1.10.10.1110">
    <property type="entry name" value="Methyltransferase PG1098, N-terminal domain"/>
    <property type="match status" value="1"/>
</dbReference>
<dbReference type="InterPro" id="IPR001737">
    <property type="entry name" value="KsgA/Erm"/>
</dbReference>
<sequence>MNPSILLPEVQDFINQNLKTDITKLVLKGSPFPSISTIEIIEQIEAKKKCEKKLPTWFLTKDIYYPNKLNIEQTSSEATANYKSNLIKGDSIIDITGGYGIDCVSFSKHFKQVTHCELNSELSKIVKHNLQELGTKNIECIQGDGVQYILDNHKTYDWIYVDPSRRNNVKGKVFLLQDCLPNIPKHLDALVEKSHNILIKNSPLIDITSCINELSFVKEVFIIALQNEVKEVLVHVEKGYQGTIKINAVNIQNTIDHFNFIYQKEYNTELSEPLKYIYEPNSAILKSGGFEAVSEVFKIKKLHKHSHLYTSNELIDFSGRAFKIVEVLPYNKKQLLKKLPSKKANITTRNFRESVATIRKKTGIKEGGDIYLFFTTNKKEEQIVLLCKK</sequence>
<comment type="caution">
    <text evidence="7">The sequence shown here is derived from an EMBL/GenBank/DDBJ whole genome shotgun (WGS) entry which is preliminary data.</text>
</comment>
<evidence type="ECO:0000256" key="1">
    <source>
        <dbReference type="ARBA" id="ARBA00022603"/>
    </source>
</evidence>
<dbReference type="Proteomes" id="UP000745859">
    <property type="component" value="Unassembled WGS sequence"/>
</dbReference>
<keyword evidence="1" id="KW-0489">Methyltransferase</keyword>
<feature type="domain" description="PG-1098 ferredoxin-like" evidence="6">
    <location>
        <begin position="276"/>
        <end position="317"/>
    </location>
</feature>
<evidence type="ECO:0000313" key="8">
    <source>
        <dbReference type="Proteomes" id="UP000745859"/>
    </source>
</evidence>
<evidence type="ECO:0000259" key="5">
    <source>
        <dbReference type="Pfam" id="PF18096"/>
    </source>
</evidence>
<name>A0ABX0UAY5_9FLAO</name>
<dbReference type="RefSeq" id="WP_167183822.1">
    <property type="nucleotide sequence ID" value="NZ_JAASQL010000001.1"/>
</dbReference>
<keyword evidence="4" id="KW-0694">RNA-binding</keyword>
<protein>
    <submittedName>
        <fullName evidence="7">16S rRNA G966 N2-methylase RsmD</fullName>
    </submittedName>
</protein>
<dbReference type="CDD" id="cd02440">
    <property type="entry name" value="AdoMet_MTases"/>
    <property type="match status" value="1"/>
</dbReference>
<proteinExistence type="predicted"/>
<dbReference type="InterPro" id="IPR054168">
    <property type="entry name" value="PG_1098_Fer"/>
</dbReference>
<reference evidence="7 8" key="1">
    <citation type="submission" date="2020-03" db="EMBL/GenBank/DDBJ databases">
        <title>Genomic Encyclopedia of Type Strains, Phase IV (KMG-IV): sequencing the most valuable type-strain genomes for metagenomic binning, comparative biology and taxonomic classification.</title>
        <authorList>
            <person name="Goeker M."/>
        </authorList>
    </citation>
    <scope>NUCLEOTIDE SEQUENCE [LARGE SCALE GENOMIC DNA]</scope>
    <source>
        <strain evidence="7 8">DSM 101599</strain>
    </source>
</reference>
<evidence type="ECO:0000256" key="3">
    <source>
        <dbReference type="ARBA" id="ARBA00022691"/>
    </source>
</evidence>
<dbReference type="InterPro" id="IPR041497">
    <property type="entry name" value="Thump-like"/>
</dbReference>
<evidence type="ECO:0000259" key="6">
    <source>
        <dbReference type="Pfam" id="PF22013"/>
    </source>
</evidence>
<keyword evidence="3" id="KW-0949">S-adenosyl-L-methionine</keyword>
<gene>
    <name evidence="7" type="ORF">FHR24_000661</name>
</gene>
<evidence type="ECO:0000313" key="7">
    <source>
        <dbReference type="EMBL" id="NIJ44222.1"/>
    </source>
</evidence>
<dbReference type="Gene3D" id="3.40.50.150">
    <property type="entry name" value="Vaccinia Virus protein VP39"/>
    <property type="match status" value="1"/>
</dbReference>
<dbReference type="EMBL" id="JAASQL010000001">
    <property type="protein sequence ID" value="NIJ44222.1"/>
    <property type="molecule type" value="Genomic_DNA"/>
</dbReference>
<evidence type="ECO:0000256" key="4">
    <source>
        <dbReference type="ARBA" id="ARBA00022884"/>
    </source>
</evidence>
<dbReference type="Pfam" id="PF22013">
    <property type="entry name" value="PG_1098_Fer"/>
    <property type="match status" value="1"/>
</dbReference>
<accession>A0ABX0UAY5</accession>
<dbReference type="Pfam" id="PF00398">
    <property type="entry name" value="RrnaAD"/>
    <property type="match status" value="1"/>
</dbReference>
<evidence type="ECO:0000256" key="2">
    <source>
        <dbReference type="ARBA" id="ARBA00022679"/>
    </source>
</evidence>
<keyword evidence="8" id="KW-1185">Reference proteome</keyword>
<keyword evidence="2" id="KW-0808">Transferase</keyword>
<dbReference type="Pfam" id="PF18096">
    <property type="entry name" value="Thump_like"/>
    <property type="match status" value="1"/>
</dbReference>